<dbReference type="InterPro" id="IPR011990">
    <property type="entry name" value="TPR-like_helical_dom_sf"/>
</dbReference>
<dbReference type="Pfam" id="PF13519">
    <property type="entry name" value="VWA_2"/>
    <property type="match status" value="1"/>
</dbReference>
<evidence type="ECO:0000313" key="8">
    <source>
        <dbReference type="EMBL" id="MBK1826064.1"/>
    </source>
</evidence>
<accession>A0A934R686</accession>
<dbReference type="PANTHER" id="PTHR22550">
    <property type="entry name" value="SPORE GERMINATION PROTEIN"/>
    <property type="match status" value="1"/>
</dbReference>
<evidence type="ECO:0000256" key="6">
    <source>
        <dbReference type="SAM" id="Phobius"/>
    </source>
</evidence>
<feature type="domain" description="VWFA" evidence="7">
    <location>
        <begin position="90"/>
        <end position="225"/>
    </location>
</feature>
<feature type="transmembrane region" description="Helical" evidence="6">
    <location>
        <begin position="52"/>
        <end position="73"/>
    </location>
</feature>
<dbReference type="RefSeq" id="WP_200276390.1">
    <property type="nucleotide sequence ID" value="NZ_JAENII010000002.1"/>
</dbReference>
<dbReference type="InterPro" id="IPR024163">
    <property type="entry name" value="Aerotolerance_reg_N"/>
</dbReference>
<dbReference type="Proteomes" id="UP000658278">
    <property type="component" value="Unassembled WGS sequence"/>
</dbReference>
<evidence type="ECO:0000256" key="2">
    <source>
        <dbReference type="ARBA" id="ARBA00022692"/>
    </source>
</evidence>
<dbReference type="Gene3D" id="3.40.50.410">
    <property type="entry name" value="von Willebrand factor, type A domain"/>
    <property type="match status" value="1"/>
</dbReference>
<evidence type="ECO:0000259" key="7">
    <source>
        <dbReference type="PROSITE" id="PS50234"/>
    </source>
</evidence>
<feature type="compositionally biased region" description="Basic and acidic residues" evidence="5">
    <location>
        <begin position="626"/>
        <end position="639"/>
    </location>
</feature>
<evidence type="ECO:0000313" key="9">
    <source>
        <dbReference type="Proteomes" id="UP000658278"/>
    </source>
</evidence>
<organism evidence="8 9">
    <name type="scientific">Haloferula rosea</name>
    <dbReference type="NCBI Taxonomy" id="490093"/>
    <lineage>
        <taxon>Bacteria</taxon>
        <taxon>Pseudomonadati</taxon>
        <taxon>Verrucomicrobiota</taxon>
        <taxon>Verrucomicrobiia</taxon>
        <taxon>Verrucomicrobiales</taxon>
        <taxon>Verrucomicrobiaceae</taxon>
        <taxon>Haloferula</taxon>
    </lineage>
</organism>
<dbReference type="AlphaFoldDB" id="A0A934R686"/>
<dbReference type="SUPFAM" id="SSF53300">
    <property type="entry name" value="vWA-like"/>
    <property type="match status" value="1"/>
</dbReference>
<dbReference type="PROSITE" id="PS50234">
    <property type="entry name" value="VWFA"/>
    <property type="match status" value="1"/>
</dbReference>
<evidence type="ECO:0000256" key="3">
    <source>
        <dbReference type="ARBA" id="ARBA00022989"/>
    </source>
</evidence>
<protein>
    <submittedName>
        <fullName evidence="8">VWA domain-containing protein</fullName>
    </submittedName>
</protein>
<name>A0A934R686_9BACT</name>
<reference evidence="8" key="1">
    <citation type="submission" date="2021-01" db="EMBL/GenBank/DDBJ databases">
        <title>Modified the classification status of verrucomicrobia.</title>
        <authorList>
            <person name="Feng X."/>
        </authorList>
    </citation>
    <scope>NUCLEOTIDE SEQUENCE</scope>
    <source>
        <strain evidence="8">KCTC 22201</strain>
    </source>
</reference>
<dbReference type="Gene3D" id="1.25.40.10">
    <property type="entry name" value="Tetratricopeptide repeat domain"/>
    <property type="match status" value="1"/>
</dbReference>
<dbReference type="EMBL" id="JAENII010000002">
    <property type="protein sequence ID" value="MBK1826064.1"/>
    <property type="molecule type" value="Genomic_DNA"/>
</dbReference>
<comment type="caution">
    <text evidence="8">The sequence shown here is derived from an EMBL/GenBank/DDBJ whole genome shotgun (WGS) entry which is preliminary data.</text>
</comment>
<feature type="transmembrane region" description="Helical" evidence="6">
    <location>
        <begin position="6"/>
        <end position="26"/>
    </location>
</feature>
<dbReference type="Pfam" id="PF07584">
    <property type="entry name" value="BatA"/>
    <property type="match status" value="1"/>
</dbReference>
<keyword evidence="2 6" id="KW-0812">Transmembrane</keyword>
<dbReference type="InterPro" id="IPR050768">
    <property type="entry name" value="UPF0353/GerABKA_families"/>
</dbReference>
<evidence type="ECO:0000256" key="1">
    <source>
        <dbReference type="ARBA" id="ARBA00022475"/>
    </source>
</evidence>
<keyword evidence="4 6" id="KW-0472">Membrane</keyword>
<dbReference type="SMART" id="SM00327">
    <property type="entry name" value="VWA"/>
    <property type="match status" value="1"/>
</dbReference>
<proteinExistence type="predicted"/>
<keyword evidence="3 6" id="KW-1133">Transmembrane helix</keyword>
<feature type="compositionally biased region" description="Acidic residues" evidence="5">
    <location>
        <begin position="594"/>
        <end position="624"/>
    </location>
</feature>
<feature type="region of interest" description="Disordered" evidence="5">
    <location>
        <begin position="579"/>
        <end position="691"/>
    </location>
</feature>
<sequence length="691" mass="75572">MNFDQPGWLALLLLIPLVVTGAALMARTRSKQWSAFVAPRLRQRLLKRSSPIPRWIAFACLMLASALLIIALARPQSVEGTRKEAILGRNILFALDLSRSMKTNDVLPDRLTQAKAACFELLDALPNDRIGLVGFAGTPYLFAPLTVDHSAIRETLTEIDIDWIPTGGSNIADGLELGIETLKATGTRQNALILMSDGEEHIGRITEVAESARAAGIEVITIGFGTTEGDFIPDPSFADGRFRDRNGREVISRLEPAALDRVATVTGGRFAIATSGADIPAMVEAAVADLDRVQLMGRETTVVVEYYQWFLLPAILLILASIVCATRWRGVSPPVPGPTATTLAMLAILLMGFPSEARASILDDARQAMSDARYNDAVSAYGLLAEKYQDTEEGFRFSLAQASAAYENGQWPEARRAFSEALRSEDSSVRSAAHHGLGNTLFQIGWQRLTDGPAYPEFPEPEDDEPDQEPEAIDRLSDALLEMPDPEDGADDDDTMAAFELLVKERLAEWMAEETEEGEKTRGGERFNNLLTDWADSIKHHRAATGVEAAKHNSDLTFTYLDKIREILDQTNDNAQQIQAVPQEGEGEPQPGEGEQEGEPQDNGEGEEEGDEGPDGDQSEEGGDGGDQRESGEEPRDGEPQESEDEAEDKGPRPGETPEEAARRILNENADLQKGALSPGRIRFRRPDKDW</sequence>
<feature type="transmembrane region" description="Helical" evidence="6">
    <location>
        <begin position="306"/>
        <end position="328"/>
    </location>
</feature>
<feature type="compositionally biased region" description="Low complexity" evidence="5">
    <location>
        <begin position="582"/>
        <end position="593"/>
    </location>
</feature>
<gene>
    <name evidence="8" type="ORF">JIN81_03475</name>
</gene>
<keyword evidence="9" id="KW-1185">Reference proteome</keyword>
<dbReference type="InterPro" id="IPR036465">
    <property type="entry name" value="vWFA_dom_sf"/>
</dbReference>
<evidence type="ECO:0000256" key="5">
    <source>
        <dbReference type="SAM" id="MobiDB-lite"/>
    </source>
</evidence>
<keyword evidence="1" id="KW-1003">Cell membrane</keyword>
<dbReference type="InterPro" id="IPR002035">
    <property type="entry name" value="VWF_A"/>
</dbReference>
<dbReference type="PANTHER" id="PTHR22550:SF5">
    <property type="entry name" value="LEUCINE ZIPPER PROTEIN 4"/>
    <property type="match status" value="1"/>
</dbReference>
<evidence type="ECO:0000256" key="4">
    <source>
        <dbReference type="ARBA" id="ARBA00023136"/>
    </source>
</evidence>